<evidence type="ECO:0000256" key="8">
    <source>
        <dbReference type="ARBA" id="ARBA00023295"/>
    </source>
</evidence>
<dbReference type="InterPro" id="IPR045053">
    <property type="entry name" value="MAN-like"/>
</dbReference>
<evidence type="ECO:0000313" key="12">
    <source>
        <dbReference type="Proteomes" id="UP001163823"/>
    </source>
</evidence>
<gene>
    <name evidence="11" type="ORF">O6P43_010949</name>
</gene>
<keyword evidence="7" id="KW-0378">Hydrolase</keyword>
<comment type="caution">
    <text evidence="11">The sequence shown here is derived from an EMBL/GenBank/DDBJ whole genome shotgun (WGS) entry which is preliminary data.</text>
</comment>
<name>A0AAD7Q220_QUISA</name>
<dbReference type="EMBL" id="JARAOO010000004">
    <property type="protein sequence ID" value="KAJ7973171.1"/>
    <property type="molecule type" value="Genomic_DNA"/>
</dbReference>
<evidence type="ECO:0000313" key="11">
    <source>
        <dbReference type="EMBL" id="KAJ7973171.1"/>
    </source>
</evidence>
<comment type="catalytic activity">
    <reaction evidence="1">
        <text>Random hydrolysis of (1-&gt;4)-beta-D-mannosidic linkages in mannans, galactomannans and glucomannans.</text>
        <dbReference type="EC" id="3.2.1.78"/>
    </reaction>
</comment>
<evidence type="ECO:0000256" key="9">
    <source>
        <dbReference type="SAM" id="SignalP"/>
    </source>
</evidence>
<dbReference type="InterPro" id="IPR001547">
    <property type="entry name" value="Glyco_hydro_5"/>
</dbReference>
<dbReference type="GO" id="GO:0016985">
    <property type="term" value="F:mannan endo-1,4-beta-mannosidase activity"/>
    <property type="evidence" value="ECO:0007669"/>
    <property type="project" value="UniProtKB-EC"/>
</dbReference>
<reference evidence="11" key="1">
    <citation type="journal article" date="2023" name="Science">
        <title>Elucidation of the pathway for biosynthesis of saponin adjuvants from the soapbark tree.</title>
        <authorList>
            <person name="Reed J."/>
            <person name="Orme A."/>
            <person name="El-Demerdash A."/>
            <person name="Owen C."/>
            <person name="Martin L.B.B."/>
            <person name="Misra R.C."/>
            <person name="Kikuchi S."/>
            <person name="Rejzek M."/>
            <person name="Martin A.C."/>
            <person name="Harkess A."/>
            <person name="Leebens-Mack J."/>
            <person name="Louveau T."/>
            <person name="Stephenson M.J."/>
            <person name="Osbourn A."/>
        </authorList>
    </citation>
    <scope>NUCLEOTIDE SEQUENCE</scope>
    <source>
        <strain evidence="11">S10</strain>
    </source>
</reference>
<feature type="chain" id="PRO_5042215477" description="mannan endo-1,4-beta-mannosidase" evidence="9">
    <location>
        <begin position="25"/>
        <end position="414"/>
    </location>
</feature>
<organism evidence="11 12">
    <name type="scientific">Quillaja saponaria</name>
    <name type="common">Soap bark tree</name>
    <dbReference type="NCBI Taxonomy" id="32244"/>
    <lineage>
        <taxon>Eukaryota</taxon>
        <taxon>Viridiplantae</taxon>
        <taxon>Streptophyta</taxon>
        <taxon>Embryophyta</taxon>
        <taxon>Tracheophyta</taxon>
        <taxon>Spermatophyta</taxon>
        <taxon>Magnoliopsida</taxon>
        <taxon>eudicotyledons</taxon>
        <taxon>Gunneridae</taxon>
        <taxon>Pentapetalae</taxon>
        <taxon>rosids</taxon>
        <taxon>fabids</taxon>
        <taxon>Fabales</taxon>
        <taxon>Quillajaceae</taxon>
        <taxon>Quillaja</taxon>
    </lineage>
</organism>
<dbReference type="KEGG" id="qsa:O6P43_010949"/>
<dbReference type="PANTHER" id="PTHR31451:SF39">
    <property type="entry name" value="MANNAN ENDO-1,4-BETA-MANNOSIDASE 1"/>
    <property type="match status" value="1"/>
</dbReference>
<evidence type="ECO:0000256" key="1">
    <source>
        <dbReference type="ARBA" id="ARBA00001678"/>
    </source>
</evidence>
<comment type="subcellular location">
    <subcellularLocation>
        <location evidence="2">Secreted</location>
    </subcellularLocation>
</comment>
<feature type="signal peptide" evidence="9">
    <location>
        <begin position="1"/>
        <end position="24"/>
    </location>
</feature>
<dbReference type="GO" id="GO:0000272">
    <property type="term" value="P:polysaccharide catabolic process"/>
    <property type="evidence" value="ECO:0007669"/>
    <property type="project" value="InterPro"/>
</dbReference>
<evidence type="ECO:0000256" key="7">
    <source>
        <dbReference type="ARBA" id="ARBA00022801"/>
    </source>
</evidence>
<dbReference type="AlphaFoldDB" id="A0AAD7Q220"/>
<protein>
    <recommendedName>
        <fullName evidence="4">mannan endo-1,4-beta-mannosidase</fullName>
        <ecNumber evidence="4">3.2.1.78</ecNumber>
    </recommendedName>
</protein>
<keyword evidence="12" id="KW-1185">Reference proteome</keyword>
<dbReference type="InterPro" id="IPR017853">
    <property type="entry name" value="GH"/>
</dbReference>
<evidence type="ECO:0000259" key="10">
    <source>
        <dbReference type="Pfam" id="PF26410"/>
    </source>
</evidence>
<proteinExistence type="inferred from homology"/>
<dbReference type="EC" id="3.2.1.78" evidence="4"/>
<keyword evidence="5" id="KW-0964">Secreted</keyword>
<dbReference type="PANTHER" id="PTHR31451">
    <property type="match status" value="1"/>
</dbReference>
<evidence type="ECO:0000256" key="2">
    <source>
        <dbReference type="ARBA" id="ARBA00004613"/>
    </source>
</evidence>
<accession>A0AAD7Q220</accession>
<evidence type="ECO:0000256" key="5">
    <source>
        <dbReference type="ARBA" id="ARBA00022525"/>
    </source>
</evidence>
<evidence type="ECO:0000256" key="3">
    <source>
        <dbReference type="ARBA" id="ARBA00005641"/>
    </source>
</evidence>
<dbReference type="SUPFAM" id="SSF51445">
    <property type="entry name" value="(Trans)glycosidases"/>
    <property type="match status" value="1"/>
</dbReference>
<feature type="domain" description="Glycoside hydrolase family 5" evidence="10">
    <location>
        <begin position="44"/>
        <end position="376"/>
    </location>
</feature>
<keyword evidence="6 9" id="KW-0732">Signal</keyword>
<dbReference type="Pfam" id="PF26410">
    <property type="entry name" value="GH5_mannosidase"/>
    <property type="match status" value="1"/>
</dbReference>
<dbReference type="Proteomes" id="UP001163823">
    <property type="component" value="Chromosome 4"/>
</dbReference>
<sequence length="414" mass="46400">MAAKYFSVLFALIVVALVVQHGSCDNNSTSGNGSVAKYGGSNGFVGRTGTKFVLNGKPFYLNGFNAYWLMYMASDPSTRSRVTQTFRDASRYGLTVARTWAFSDGGYRPLQLSPGSYNEDMFRGLDFVISEASKYGVRLILSLVNNWNDFGGKHQYVQWARDRGQYLSNDDDFYSHPIAKQYYKNHIKAVLTRINILTGMTYKDDSTIFAWELMNEPRSQSDYSGKQIQEWVGEMAAYVKSIDGKHLLEVGMEGFYGKTMPERKQYNPGYQVGTDFISNNQVTEIDFATIHLYPEQWVSGSSDEAQSAFVDRWVQAHIQDSNNVLRKPIIISEFGKSSRTSGYRVEKRDSYSGKLYSAIYSSASNGGPCGGGLFWQLMTQGMDNMGDGYEVILEESPSTANIIAQQSHKLSTLT</sequence>
<dbReference type="FunFam" id="3.20.20.80:FF:000012">
    <property type="entry name" value="Mannan endo-1,4-beta-mannosidase 6"/>
    <property type="match status" value="1"/>
</dbReference>
<evidence type="ECO:0000256" key="6">
    <source>
        <dbReference type="ARBA" id="ARBA00022729"/>
    </source>
</evidence>
<dbReference type="GO" id="GO:0005576">
    <property type="term" value="C:extracellular region"/>
    <property type="evidence" value="ECO:0007669"/>
    <property type="project" value="UniProtKB-SubCell"/>
</dbReference>
<dbReference type="Gene3D" id="3.20.20.80">
    <property type="entry name" value="Glycosidases"/>
    <property type="match status" value="1"/>
</dbReference>
<comment type="similarity">
    <text evidence="3">Belongs to the glycosyl hydrolase 5 (cellulase A) family.</text>
</comment>
<keyword evidence="8" id="KW-0326">Glycosidase</keyword>
<evidence type="ECO:0000256" key="4">
    <source>
        <dbReference type="ARBA" id="ARBA00012706"/>
    </source>
</evidence>